<evidence type="ECO:0000313" key="2">
    <source>
        <dbReference type="EMBL" id="GLY63450.1"/>
    </source>
</evidence>
<dbReference type="AlphaFoldDB" id="A0A9W6QUY3"/>
<reference evidence="2" key="1">
    <citation type="submission" date="2023-03" db="EMBL/GenBank/DDBJ databases">
        <title>Amycolatopsis taiwanensis NBRC 103393.</title>
        <authorList>
            <person name="Ichikawa N."/>
            <person name="Sato H."/>
            <person name="Tonouchi N."/>
        </authorList>
    </citation>
    <scope>NUCLEOTIDE SEQUENCE</scope>
    <source>
        <strain evidence="2">NBRC 103393</strain>
    </source>
</reference>
<gene>
    <name evidence="2" type="ORF">Atai01_00690</name>
</gene>
<dbReference type="EMBL" id="BSTI01000001">
    <property type="protein sequence ID" value="GLY63450.1"/>
    <property type="molecule type" value="Genomic_DNA"/>
</dbReference>
<name>A0A9W6QUY3_9PSEU</name>
<dbReference type="Proteomes" id="UP001165136">
    <property type="component" value="Unassembled WGS sequence"/>
</dbReference>
<keyword evidence="3" id="KW-1185">Reference proteome</keyword>
<organism evidence="2 3">
    <name type="scientific">Amycolatopsis taiwanensis</name>
    <dbReference type="NCBI Taxonomy" id="342230"/>
    <lineage>
        <taxon>Bacteria</taxon>
        <taxon>Bacillati</taxon>
        <taxon>Actinomycetota</taxon>
        <taxon>Actinomycetes</taxon>
        <taxon>Pseudonocardiales</taxon>
        <taxon>Pseudonocardiaceae</taxon>
        <taxon>Amycolatopsis</taxon>
    </lineage>
</organism>
<feature type="region of interest" description="Disordered" evidence="1">
    <location>
        <begin position="39"/>
        <end position="69"/>
    </location>
</feature>
<sequence>MRVVPEGRPNRQLPDEFGVDDLPIQETFGVELLGRRSLTETAREPRTFLPPPRVRPRRHISPPREPESRFSKVAKLAGLTTASTLLVGAVVASSMVTRARTEQTGRSTPAPPAITGAAALGGFAMQDSVKPGRDRHSSPATTHTQKPATSEQPSPTGLAWSATGTSEAPPASPAPSTTKAPIDDKLTTVNQFYQLMGSQRPQDALAMLAPALAGDQPGDLVRAWSSMSQVEAKDVHVQPDGSVLAVVDMVRRDGTHLRVTQVLELTGGLIEQAVLLSAEQL</sequence>
<proteinExistence type="predicted"/>
<feature type="region of interest" description="Disordered" evidence="1">
    <location>
        <begin position="127"/>
        <end position="183"/>
    </location>
</feature>
<feature type="compositionally biased region" description="Polar residues" evidence="1">
    <location>
        <begin position="138"/>
        <end position="155"/>
    </location>
</feature>
<comment type="caution">
    <text evidence="2">The sequence shown here is derived from an EMBL/GenBank/DDBJ whole genome shotgun (WGS) entry which is preliminary data.</text>
</comment>
<protein>
    <submittedName>
        <fullName evidence="2">Uncharacterized protein</fullName>
    </submittedName>
</protein>
<dbReference type="RefSeq" id="WP_285485472.1">
    <property type="nucleotide sequence ID" value="NZ_BSTI01000001.1"/>
</dbReference>
<accession>A0A9W6QUY3</accession>
<evidence type="ECO:0000256" key="1">
    <source>
        <dbReference type="SAM" id="MobiDB-lite"/>
    </source>
</evidence>
<feature type="compositionally biased region" description="Low complexity" evidence="1">
    <location>
        <begin position="161"/>
        <end position="178"/>
    </location>
</feature>
<evidence type="ECO:0000313" key="3">
    <source>
        <dbReference type="Proteomes" id="UP001165136"/>
    </source>
</evidence>